<feature type="transmembrane region" description="Helical" evidence="1">
    <location>
        <begin position="60"/>
        <end position="83"/>
    </location>
</feature>
<protein>
    <submittedName>
        <fullName evidence="2">Uncharacterized protein</fullName>
    </submittedName>
</protein>
<evidence type="ECO:0000256" key="1">
    <source>
        <dbReference type="SAM" id="Phobius"/>
    </source>
</evidence>
<dbReference type="Proteomes" id="UP001610861">
    <property type="component" value="Unassembled WGS sequence"/>
</dbReference>
<keyword evidence="1" id="KW-0472">Membrane</keyword>
<reference evidence="2 3" key="1">
    <citation type="submission" date="2024-09" db="EMBL/GenBank/DDBJ databases">
        <authorList>
            <person name="Pan X."/>
        </authorList>
    </citation>
    <scope>NUCLEOTIDE SEQUENCE [LARGE SCALE GENOMIC DNA]</scope>
    <source>
        <strain evidence="2 3">B2969</strain>
    </source>
</reference>
<gene>
    <name evidence="2" type="ORF">ACH3VR_02950</name>
</gene>
<dbReference type="RefSeq" id="WP_396639253.1">
    <property type="nucleotide sequence ID" value="NZ_JBIQWL010000001.1"/>
</dbReference>
<sequence>MRVVYAVIAWIVAGGVVVQAASIAFGLGGMVHFVQEGGVIDKALVESRQGSFEGELGFPIHAIVGGGVIPLAALTLVVVSFFVRARGAKLWALVVLGLVVLQVSLGYSIPDAPWAGLVHGANALAVLLAAVFAALRIRNAPAVPRRAAGLHRTADATPNADAVST</sequence>
<name>A0ABW7Q391_9MICO</name>
<keyword evidence="1" id="KW-1133">Transmembrane helix</keyword>
<dbReference type="EMBL" id="JBIQWL010000001">
    <property type="protein sequence ID" value="MFH8249311.1"/>
    <property type="molecule type" value="Genomic_DNA"/>
</dbReference>
<feature type="transmembrane region" description="Helical" evidence="1">
    <location>
        <begin position="90"/>
        <end position="109"/>
    </location>
</feature>
<keyword evidence="3" id="KW-1185">Reference proteome</keyword>
<comment type="caution">
    <text evidence="2">The sequence shown here is derived from an EMBL/GenBank/DDBJ whole genome shotgun (WGS) entry which is preliminary data.</text>
</comment>
<keyword evidence="1" id="KW-0812">Transmembrane</keyword>
<organism evidence="2 3">
    <name type="scientific">Microbacterium alkaliflavum</name>
    <dbReference type="NCBI Taxonomy" id="3248839"/>
    <lineage>
        <taxon>Bacteria</taxon>
        <taxon>Bacillati</taxon>
        <taxon>Actinomycetota</taxon>
        <taxon>Actinomycetes</taxon>
        <taxon>Micrococcales</taxon>
        <taxon>Microbacteriaceae</taxon>
        <taxon>Microbacterium</taxon>
    </lineage>
</organism>
<evidence type="ECO:0000313" key="2">
    <source>
        <dbReference type="EMBL" id="MFH8249311.1"/>
    </source>
</evidence>
<accession>A0ABW7Q391</accession>
<evidence type="ECO:0000313" key="3">
    <source>
        <dbReference type="Proteomes" id="UP001610861"/>
    </source>
</evidence>
<feature type="transmembrane region" description="Helical" evidence="1">
    <location>
        <begin position="115"/>
        <end position="135"/>
    </location>
</feature>
<proteinExistence type="predicted"/>